<dbReference type="Proteomes" id="UP001283361">
    <property type="component" value="Unassembled WGS sequence"/>
</dbReference>
<proteinExistence type="predicted"/>
<name>A0AAE1ECQ2_9GAST</name>
<keyword evidence="2" id="KW-1185">Reference proteome</keyword>
<gene>
    <name evidence="1" type="ORF">RRG08_012284</name>
</gene>
<evidence type="ECO:0000313" key="2">
    <source>
        <dbReference type="Proteomes" id="UP001283361"/>
    </source>
</evidence>
<organism evidence="1 2">
    <name type="scientific">Elysia crispata</name>
    <name type="common">lettuce slug</name>
    <dbReference type="NCBI Taxonomy" id="231223"/>
    <lineage>
        <taxon>Eukaryota</taxon>
        <taxon>Metazoa</taxon>
        <taxon>Spiralia</taxon>
        <taxon>Lophotrochozoa</taxon>
        <taxon>Mollusca</taxon>
        <taxon>Gastropoda</taxon>
        <taxon>Heterobranchia</taxon>
        <taxon>Euthyneura</taxon>
        <taxon>Panpulmonata</taxon>
        <taxon>Sacoglossa</taxon>
        <taxon>Placobranchoidea</taxon>
        <taxon>Plakobranchidae</taxon>
        <taxon>Elysia</taxon>
    </lineage>
</organism>
<dbReference type="EMBL" id="JAWDGP010000216">
    <property type="protein sequence ID" value="KAK3802769.1"/>
    <property type="molecule type" value="Genomic_DNA"/>
</dbReference>
<sequence length="146" mass="16546">MLLYKPGCNSIPWPSAVRGICGMSAISAPEPEMPLLEMLNVNDLNLPENSDQKIPVLKVRDLNQAYQRSVSRLRYISSNFHGLKRYKNMKLIRRSPNPTQPAIRPELINPNAERRCDPSQPIKTMHQSLSAPFTTVLTYAHRGHSI</sequence>
<comment type="caution">
    <text evidence="1">The sequence shown here is derived from an EMBL/GenBank/DDBJ whole genome shotgun (WGS) entry which is preliminary data.</text>
</comment>
<dbReference type="AlphaFoldDB" id="A0AAE1ECQ2"/>
<reference evidence="1" key="1">
    <citation type="journal article" date="2023" name="G3 (Bethesda)">
        <title>A reference genome for the long-term kleptoplast-retaining sea slug Elysia crispata morphotype clarki.</title>
        <authorList>
            <person name="Eastman K.E."/>
            <person name="Pendleton A.L."/>
            <person name="Shaikh M.A."/>
            <person name="Suttiyut T."/>
            <person name="Ogas R."/>
            <person name="Tomko P."/>
            <person name="Gavelis G."/>
            <person name="Widhalm J.R."/>
            <person name="Wisecaver J.H."/>
        </authorList>
    </citation>
    <scope>NUCLEOTIDE SEQUENCE</scope>
    <source>
        <strain evidence="1">ECLA1</strain>
    </source>
</reference>
<protein>
    <submittedName>
        <fullName evidence="1">Uncharacterized protein</fullName>
    </submittedName>
</protein>
<accession>A0AAE1ECQ2</accession>
<evidence type="ECO:0000313" key="1">
    <source>
        <dbReference type="EMBL" id="KAK3802769.1"/>
    </source>
</evidence>